<evidence type="ECO:0000313" key="3">
    <source>
        <dbReference type="Proteomes" id="UP001196413"/>
    </source>
</evidence>
<evidence type="ECO:0000259" key="1">
    <source>
        <dbReference type="PROSITE" id="PS50030"/>
    </source>
</evidence>
<organism evidence="2 3">
    <name type="scientific">Parelaphostrongylus tenuis</name>
    <name type="common">Meningeal worm</name>
    <dbReference type="NCBI Taxonomy" id="148309"/>
    <lineage>
        <taxon>Eukaryota</taxon>
        <taxon>Metazoa</taxon>
        <taxon>Ecdysozoa</taxon>
        <taxon>Nematoda</taxon>
        <taxon>Chromadorea</taxon>
        <taxon>Rhabditida</taxon>
        <taxon>Rhabditina</taxon>
        <taxon>Rhabditomorpha</taxon>
        <taxon>Strongyloidea</taxon>
        <taxon>Metastrongylidae</taxon>
        <taxon>Parelaphostrongylus</taxon>
    </lineage>
</organism>
<dbReference type="PROSITE" id="PS50030">
    <property type="entry name" value="UBA"/>
    <property type="match status" value="1"/>
</dbReference>
<dbReference type="InterPro" id="IPR009060">
    <property type="entry name" value="UBA-like_sf"/>
</dbReference>
<evidence type="ECO:0000313" key="2">
    <source>
        <dbReference type="EMBL" id="KAJ1374016.1"/>
    </source>
</evidence>
<accession>A0AAD5WLB7</accession>
<sequence>MVFSSRLDCLLMFRHNNDNQPKHVLRSRTLRLSWETCWKVAIPQCLSPGISSKCRYLVLLNSPVMTSGTGTASSSNQEPCGNGVLPPRLEPFVPYQLEDGVDLLDVLDPLSDYCRMRQVKEASPSARASESHLTREEEMKILYADAPFASQSRCNFMVTKFNGDIARALEELKIQQLVDTQIAPNRQKAKEALNAKAGDINAAAEMLLSNMS</sequence>
<comment type="caution">
    <text evidence="2">The sequence shown here is derived from an EMBL/GenBank/DDBJ whole genome shotgun (WGS) entry which is preliminary data.</text>
</comment>
<dbReference type="Proteomes" id="UP001196413">
    <property type="component" value="Unassembled WGS sequence"/>
</dbReference>
<gene>
    <name evidence="2" type="ORF">KIN20_036603</name>
</gene>
<feature type="domain" description="UBA" evidence="1">
    <location>
        <begin position="168"/>
        <end position="210"/>
    </location>
</feature>
<dbReference type="AlphaFoldDB" id="A0AAD5WLB7"/>
<protein>
    <recommendedName>
        <fullName evidence="1">UBA domain-containing protein</fullName>
    </recommendedName>
</protein>
<dbReference type="InterPro" id="IPR015940">
    <property type="entry name" value="UBA"/>
</dbReference>
<dbReference type="SUPFAM" id="SSF46934">
    <property type="entry name" value="UBA-like"/>
    <property type="match status" value="1"/>
</dbReference>
<reference evidence="2" key="1">
    <citation type="submission" date="2021-06" db="EMBL/GenBank/DDBJ databases">
        <title>Parelaphostrongylus tenuis whole genome reference sequence.</title>
        <authorList>
            <person name="Garwood T.J."/>
            <person name="Larsen P.A."/>
            <person name="Fountain-Jones N.M."/>
            <person name="Garbe J.R."/>
            <person name="Macchietto M.G."/>
            <person name="Kania S.A."/>
            <person name="Gerhold R.W."/>
            <person name="Richards J.E."/>
            <person name="Wolf T.M."/>
        </authorList>
    </citation>
    <scope>NUCLEOTIDE SEQUENCE</scope>
    <source>
        <strain evidence="2">MNPRO001-30</strain>
        <tissue evidence="2">Meninges</tissue>
    </source>
</reference>
<name>A0AAD5WLB7_PARTN</name>
<dbReference type="EMBL" id="JAHQIW010007377">
    <property type="protein sequence ID" value="KAJ1374016.1"/>
    <property type="molecule type" value="Genomic_DNA"/>
</dbReference>
<keyword evidence="3" id="KW-1185">Reference proteome</keyword>
<proteinExistence type="predicted"/>